<keyword evidence="5 6" id="KW-0472">Membrane</keyword>
<dbReference type="Proteomes" id="UP000708298">
    <property type="component" value="Unassembled WGS sequence"/>
</dbReference>
<evidence type="ECO:0000313" key="7">
    <source>
        <dbReference type="EMBL" id="MCB8876927.1"/>
    </source>
</evidence>
<feature type="transmembrane region" description="Helical" evidence="6">
    <location>
        <begin position="49"/>
        <end position="68"/>
    </location>
</feature>
<keyword evidence="8" id="KW-1185">Reference proteome</keyword>
<feature type="transmembrane region" description="Helical" evidence="6">
    <location>
        <begin position="313"/>
        <end position="332"/>
    </location>
</feature>
<dbReference type="InterPro" id="IPR043428">
    <property type="entry name" value="LivM-like"/>
</dbReference>
<organism evidence="7 8">
    <name type="scientific">Acidisoma silvae</name>
    <dbReference type="NCBI Taxonomy" id="2802396"/>
    <lineage>
        <taxon>Bacteria</taxon>
        <taxon>Pseudomonadati</taxon>
        <taxon>Pseudomonadota</taxon>
        <taxon>Alphaproteobacteria</taxon>
        <taxon>Acetobacterales</taxon>
        <taxon>Acidocellaceae</taxon>
        <taxon>Acidisoma</taxon>
    </lineage>
</organism>
<dbReference type="Pfam" id="PF02653">
    <property type="entry name" value="BPD_transp_2"/>
    <property type="match status" value="1"/>
</dbReference>
<feature type="transmembrane region" description="Helical" evidence="6">
    <location>
        <begin position="101"/>
        <end position="123"/>
    </location>
</feature>
<gene>
    <name evidence="7" type="ORF">ASILVAE211_17165</name>
</gene>
<protein>
    <submittedName>
        <fullName evidence="7">Branched-chain amino acid ABC transporter permease</fullName>
    </submittedName>
</protein>
<dbReference type="EMBL" id="JAESVB010000009">
    <property type="protein sequence ID" value="MCB8876927.1"/>
    <property type="molecule type" value="Genomic_DNA"/>
</dbReference>
<name>A0A963YUR6_9PROT</name>
<dbReference type="InterPro" id="IPR001851">
    <property type="entry name" value="ABC_transp_permease"/>
</dbReference>
<feature type="transmembrane region" description="Helical" evidence="6">
    <location>
        <begin position="268"/>
        <end position="301"/>
    </location>
</feature>
<evidence type="ECO:0000313" key="8">
    <source>
        <dbReference type="Proteomes" id="UP000708298"/>
    </source>
</evidence>
<sequence>MSASKLAGTAHLGGTVSQAPRLSGRRVAILVALILIYGVIPIVGNDYWLNSLIIPTIVMGLAGLGLNLLMGYAGLISLGSAAFMATGAFATFNLLLRLPILPLPVVLILAGLIAGLGGLIFGLPSLRIRGFYLSAPTLAAQFFLTWLFQTYHWFSNNSMSLVISAPRLEFFGYDLSSSRGRYLLVALTAGLLLLLAFAIIKSRIGRDWMAIRDMEVAASVTGVPIARRKLQAYVVSSFFLGVAGALWAFAYLGTADSNTFSLDKSFQVLFIVLIGGSASLLGNFVGAAFIVLTPIVLDILVPVLGLDTYIDQGSIANIEPIIFGALIIFLLIKEPDGLASLFSRTIRALSIWPLRR</sequence>
<feature type="transmembrane region" description="Helical" evidence="6">
    <location>
        <begin position="232"/>
        <end position="253"/>
    </location>
</feature>
<comment type="subcellular location">
    <subcellularLocation>
        <location evidence="1">Cell membrane</location>
        <topology evidence="1">Multi-pass membrane protein</topology>
    </subcellularLocation>
</comment>
<feature type="transmembrane region" description="Helical" evidence="6">
    <location>
        <begin position="130"/>
        <end position="149"/>
    </location>
</feature>
<dbReference type="PANTHER" id="PTHR30482">
    <property type="entry name" value="HIGH-AFFINITY BRANCHED-CHAIN AMINO ACID TRANSPORT SYSTEM PERMEASE"/>
    <property type="match status" value="1"/>
</dbReference>
<dbReference type="CDD" id="cd06581">
    <property type="entry name" value="TM_PBP1_LivM_like"/>
    <property type="match status" value="1"/>
</dbReference>
<dbReference type="PANTHER" id="PTHR30482:SF5">
    <property type="entry name" value="ABC TRANSPORTER PERMEASE PROTEIN"/>
    <property type="match status" value="1"/>
</dbReference>
<feature type="transmembrane region" description="Helical" evidence="6">
    <location>
        <begin position="27"/>
        <end position="43"/>
    </location>
</feature>
<feature type="transmembrane region" description="Helical" evidence="6">
    <location>
        <begin position="182"/>
        <end position="200"/>
    </location>
</feature>
<reference evidence="7" key="1">
    <citation type="journal article" date="2021" name="Microorganisms">
        <title>Acidisoma silvae sp. nov. and Acidisomacellulosilytica sp. nov., Two Acidophilic Bacteria Isolated from Decaying Wood, Hydrolyzing Cellulose and Producing Poly-3-hydroxybutyrate.</title>
        <authorList>
            <person name="Mieszkin S."/>
            <person name="Pouder E."/>
            <person name="Uroz S."/>
            <person name="Simon-Colin C."/>
            <person name="Alain K."/>
        </authorList>
    </citation>
    <scope>NUCLEOTIDE SEQUENCE</scope>
    <source>
        <strain evidence="7">HW T2.11</strain>
    </source>
</reference>
<keyword evidence="2" id="KW-1003">Cell membrane</keyword>
<keyword evidence="4 6" id="KW-1133">Transmembrane helix</keyword>
<evidence type="ECO:0000256" key="3">
    <source>
        <dbReference type="ARBA" id="ARBA00022692"/>
    </source>
</evidence>
<dbReference type="AlphaFoldDB" id="A0A963YUR6"/>
<dbReference type="RefSeq" id="WP_227322586.1">
    <property type="nucleotide sequence ID" value="NZ_JAESVB010000009.1"/>
</dbReference>
<comment type="caution">
    <text evidence="7">The sequence shown here is derived from an EMBL/GenBank/DDBJ whole genome shotgun (WGS) entry which is preliminary data.</text>
</comment>
<accession>A0A963YUR6</accession>
<reference evidence="7" key="2">
    <citation type="submission" date="2021-01" db="EMBL/GenBank/DDBJ databases">
        <authorList>
            <person name="Mieszkin S."/>
            <person name="Pouder E."/>
            <person name="Alain K."/>
        </authorList>
    </citation>
    <scope>NUCLEOTIDE SEQUENCE</scope>
    <source>
        <strain evidence="7">HW T2.11</strain>
    </source>
</reference>
<feature type="transmembrane region" description="Helical" evidence="6">
    <location>
        <begin position="75"/>
        <end position="95"/>
    </location>
</feature>
<dbReference type="GO" id="GO:0015658">
    <property type="term" value="F:branched-chain amino acid transmembrane transporter activity"/>
    <property type="evidence" value="ECO:0007669"/>
    <property type="project" value="InterPro"/>
</dbReference>
<proteinExistence type="predicted"/>
<evidence type="ECO:0000256" key="6">
    <source>
        <dbReference type="SAM" id="Phobius"/>
    </source>
</evidence>
<keyword evidence="3 6" id="KW-0812">Transmembrane</keyword>
<evidence type="ECO:0000256" key="4">
    <source>
        <dbReference type="ARBA" id="ARBA00022989"/>
    </source>
</evidence>
<evidence type="ECO:0000256" key="2">
    <source>
        <dbReference type="ARBA" id="ARBA00022475"/>
    </source>
</evidence>
<evidence type="ECO:0000256" key="5">
    <source>
        <dbReference type="ARBA" id="ARBA00023136"/>
    </source>
</evidence>
<dbReference type="GO" id="GO:0005886">
    <property type="term" value="C:plasma membrane"/>
    <property type="evidence" value="ECO:0007669"/>
    <property type="project" value="UniProtKB-SubCell"/>
</dbReference>
<evidence type="ECO:0000256" key="1">
    <source>
        <dbReference type="ARBA" id="ARBA00004651"/>
    </source>
</evidence>